<evidence type="ECO:0000313" key="3">
    <source>
        <dbReference type="Proteomes" id="UP001604277"/>
    </source>
</evidence>
<dbReference type="GO" id="GO:0016301">
    <property type="term" value="F:kinase activity"/>
    <property type="evidence" value="ECO:0007669"/>
    <property type="project" value="UniProtKB-KW"/>
</dbReference>
<sequence>MLNSSKNNSKFLAALIKAATKFRVLLLKLKKSKSEKNEANGPVLVAPKTQEKVENERKSKDSSLKGNNNGGGQENEVEDKDSNEKKIITKETIHKNLKMVKPLYIRVLKRYGEKLKVSGHLSFPGGDIKGGAAPTP</sequence>
<protein>
    <submittedName>
        <fullName evidence="2">Membrane-associated kinase regulator 2</fullName>
    </submittedName>
</protein>
<organism evidence="2 3">
    <name type="scientific">Forsythia ovata</name>
    <dbReference type="NCBI Taxonomy" id="205694"/>
    <lineage>
        <taxon>Eukaryota</taxon>
        <taxon>Viridiplantae</taxon>
        <taxon>Streptophyta</taxon>
        <taxon>Embryophyta</taxon>
        <taxon>Tracheophyta</taxon>
        <taxon>Spermatophyta</taxon>
        <taxon>Magnoliopsida</taxon>
        <taxon>eudicotyledons</taxon>
        <taxon>Gunneridae</taxon>
        <taxon>Pentapetalae</taxon>
        <taxon>asterids</taxon>
        <taxon>lamiids</taxon>
        <taxon>Lamiales</taxon>
        <taxon>Oleaceae</taxon>
        <taxon>Forsythieae</taxon>
        <taxon>Forsythia</taxon>
    </lineage>
</organism>
<dbReference type="EMBL" id="JBFOLJ010000001">
    <property type="protein sequence ID" value="KAL2556080.1"/>
    <property type="molecule type" value="Genomic_DNA"/>
</dbReference>
<proteinExistence type="predicted"/>
<accession>A0ABD1X292</accession>
<keyword evidence="3" id="KW-1185">Reference proteome</keyword>
<keyword evidence="2" id="KW-0418">Kinase</keyword>
<reference evidence="3" key="1">
    <citation type="submission" date="2024-07" db="EMBL/GenBank/DDBJ databases">
        <title>Two chromosome-level genome assemblies of Korean endemic species Abeliophyllum distichum and Forsythia ovata (Oleaceae).</title>
        <authorList>
            <person name="Jang H."/>
        </authorList>
    </citation>
    <scope>NUCLEOTIDE SEQUENCE [LARGE SCALE GENOMIC DNA]</scope>
</reference>
<keyword evidence="2" id="KW-0808">Transferase</keyword>
<dbReference type="AlphaFoldDB" id="A0ABD1X292"/>
<evidence type="ECO:0000313" key="2">
    <source>
        <dbReference type="EMBL" id="KAL2556080.1"/>
    </source>
</evidence>
<feature type="region of interest" description="Disordered" evidence="1">
    <location>
        <begin position="34"/>
        <end position="84"/>
    </location>
</feature>
<dbReference type="InterPro" id="IPR039619">
    <property type="entry name" value="MAKR2/5"/>
</dbReference>
<name>A0ABD1X292_9LAMI</name>
<comment type="caution">
    <text evidence="2">The sequence shown here is derived from an EMBL/GenBank/DDBJ whole genome shotgun (WGS) entry which is preliminary data.</text>
</comment>
<dbReference type="Proteomes" id="UP001604277">
    <property type="component" value="Unassembled WGS sequence"/>
</dbReference>
<gene>
    <name evidence="2" type="ORF">Fot_00819</name>
</gene>
<evidence type="ECO:0000256" key="1">
    <source>
        <dbReference type="SAM" id="MobiDB-lite"/>
    </source>
</evidence>
<dbReference type="PANTHER" id="PTHR33929">
    <property type="entry name" value="MEMBRANE-ASSOCIATED KINASE REGULATOR 2-RELATED"/>
    <property type="match status" value="1"/>
</dbReference>
<feature type="compositionally biased region" description="Basic and acidic residues" evidence="1">
    <location>
        <begin position="49"/>
        <end position="63"/>
    </location>
</feature>
<dbReference type="PANTHER" id="PTHR33929:SF1">
    <property type="entry name" value="MEMBRANE-ASSOCIATED KINASE REGULATOR 2-RELATED"/>
    <property type="match status" value="1"/>
</dbReference>